<reference evidence="1" key="2">
    <citation type="journal article" date="2015" name="Fish Shellfish Immunol.">
        <title>Early steps in the European eel (Anguilla anguilla)-Vibrio vulnificus interaction in the gills: Role of the RtxA13 toxin.</title>
        <authorList>
            <person name="Callol A."/>
            <person name="Pajuelo D."/>
            <person name="Ebbesson L."/>
            <person name="Teles M."/>
            <person name="MacKenzie S."/>
            <person name="Amaro C."/>
        </authorList>
    </citation>
    <scope>NUCLEOTIDE SEQUENCE</scope>
</reference>
<dbReference type="EMBL" id="GBXM01011506">
    <property type="protein sequence ID" value="JAH97071.1"/>
    <property type="molecule type" value="Transcribed_RNA"/>
</dbReference>
<proteinExistence type="predicted"/>
<reference evidence="1" key="1">
    <citation type="submission" date="2014-11" db="EMBL/GenBank/DDBJ databases">
        <authorList>
            <person name="Amaro Gonzalez C."/>
        </authorList>
    </citation>
    <scope>NUCLEOTIDE SEQUENCE</scope>
</reference>
<protein>
    <submittedName>
        <fullName evidence="1">Uncharacterized protein</fullName>
    </submittedName>
</protein>
<sequence>MIFQYSSLGIFSLTIAGFPAWVVPHFFSFVTVHLTGMFQVLQSIHNLLQLFASKQLHLKVLKTVLHECITECLQSQDLTMSAKSILKSVEHKGV</sequence>
<name>A0A0E9X3L2_ANGAN</name>
<evidence type="ECO:0000313" key="1">
    <source>
        <dbReference type="EMBL" id="JAH97071.1"/>
    </source>
</evidence>
<organism evidence="1">
    <name type="scientific">Anguilla anguilla</name>
    <name type="common">European freshwater eel</name>
    <name type="synonym">Muraena anguilla</name>
    <dbReference type="NCBI Taxonomy" id="7936"/>
    <lineage>
        <taxon>Eukaryota</taxon>
        <taxon>Metazoa</taxon>
        <taxon>Chordata</taxon>
        <taxon>Craniata</taxon>
        <taxon>Vertebrata</taxon>
        <taxon>Euteleostomi</taxon>
        <taxon>Actinopterygii</taxon>
        <taxon>Neopterygii</taxon>
        <taxon>Teleostei</taxon>
        <taxon>Anguilliformes</taxon>
        <taxon>Anguillidae</taxon>
        <taxon>Anguilla</taxon>
    </lineage>
</organism>
<accession>A0A0E9X3L2</accession>
<dbReference type="AlphaFoldDB" id="A0A0E9X3L2"/>